<gene>
    <name evidence="1" type="ORF">S12H4_23325</name>
</gene>
<feature type="non-terminal residue" evidence="1">
    <location>
        <position position="178"/>
    </location>
</feature>
<comment type="caution">
    <text evidence="1">The sequence shown here is derived from an EMBL/GenBank/DDBJ whole genome shotgun (WGS) entry which is preliminary data.</text>
</comment>
<organism evidence="1">
    <name type="scientific">marine sediment metagenome</name>
    <dbReference type="NCBI Taxonomy" id="412755"/>
    <lineage>
        <taxon>unclassified sequences</taxon>
        <taxon>metagenomes</taxon>
        <taxon>ecological metagenomes</taxon>
    </lineage>
</organism>
<dbReference type="EMBL" id="BARW01012366">
    <property type="protein sequence ID" value="GAI83388.1"/>
    <property type="molecule type" value="Genomic_DNA"/>
</dbReference>
<protein>
    <submittedName>
        <fullName evidence="1">Uncharacterized protein</fullName>
    </submittedName>
</protein>
<sequence>MSKSSYATIDRVRYFASKYRRRTEHKTSLEVYGIDTEADTSGECFMICTSAGDTWTPAEFPACLFTRRYRGKNFVAFNLKYDAGALLQRLSFKDLKTLQTSDQVIDGLYTYKIIANKLLSIRKGKNTVHIYDIASFFDSTLNKTAKKFIGKEKLDQDVSLYENAYINTHWQDIAAYCI</sequence>
<dbReference type="AlphaFoldDB" id="X1RRV2"/>
<evidence type="ECO:0000313" key="1">
    <source>
        <dbReference type="EMBL" id="GAI83388.1"/>
    </source>
</evidence>
<accession>X1RRV2</accession>
<name>X1RRV2_9ZZZZ</name>
<proteinExistence type="predicted"/>
<reference evidence="1" key="1">
    <citation type="journal article" date="2014" name="Front. Microbiol.">
        <title>High frequency of phylogenetically diverse reductive dehalogenase-homologous genes in deep subseafloor sedimentary metagenomes.</title>
        <authorList>
            <person name="Kawai M."/>
            <person name="Futagami T."/>
            <person name="Toyoda A."/>
            <person name="Takaki Y."/>
            <person name="Nishi S."/>
            <person name="Hori S."/>
            <person name="Arai W."/>
            <person name="Tsubouchi T."/>
            <person name="Morono Y."/>
            <person name="Uchiyama I."/>
            <person name="Ito T."/>
            <person name="Fujiyama A."/>
            <person name="Inagaki F."/>
            <person name="Takami H."/>
        </authorList>
    </citation>
    <scope>NUCLEOTIDE SEQUENCE</scope>
    <source>
        <strain evidence="1">Expedition CK06-06</strain>
    </source>
</reference>